<dbReference type="GO" id="GO:0000398">
    <property type="term" value="P:mRNA splicing, via spliceosome"/>
    <property type="evidence" value="ECO:0007669"/>
    <property type="project" value="EnsemblFungi"/>
</dbReference>
<accession>I2H8B5</accession>
<evidence type="ECO:0000259" key="9">
    <source>
        <dbReference type="SMART" id="SM01115"/>
    </source>
</evidence>
<dbReference type="PANTHER" id="PTHR36562:SF5">
    <property type="entry name" value="SERINE_ARGININE REPETITIVE MATRIX 2"/>
    <property type="match status" value="1"/>
</dbReference>
<gene>
    <name evidence="10" type="primary">TBLA0H03360</name>
    <name evidence="10" type="ORF">TBLA_0H03360</name>
</gene>
<keyword evidence="7" id="KW-0539">Nucleus</keyword>
<evidence type="ECO:0000256" key="5">
    <source>
        <dbReference type="ARBA" id="ARBA00022728"/>
    </source>
</evidence>
<evidence type="ECO:0000256" key="6">
    <source>
        <dbReference type="ARBA" id="ARBA00023187"/>
    </source>
</evidence>
<evidence type="ECO:0000256" key="4">
    <source>
        <dbReference type="ARBA" id="ARBA00022664"/>
    </source>
</evidence>
<dbReference type="InParanoid" id="I2H8B5"/>
<dbReference type="GO" id="GO:0005684">
    <property type="term" value="C:U2-type spliceosomal complex"/>
    <property type="evidence" value="ECO:0007669"/>
    <property type="project" value="EnsemblFungi"/>
</dbReference>
<dbReference type="Gene3D" id="6.10.140.420">
    <property type="match status" value="1"/>
</dbReference>
<dbReference type="Proteomes" id="UP000002866">
    <property type="component" value="Chromosome 8"/>
</dbReference>
<dbReference type="PANTHER" id="PTHR36562">
    <property type="entry name" value="SERINE/ARGININE REPETITIVE MATRIX 2"/>
    <property type="match status" value="1"/>
</dbReference>
<dbReference type="FunCoup" id="I2H8B5">
    <property type="interactions" value="78"/>
</dbReference>
<comment type="similarity">
    <text evidence="2">Belongs to the CWC21 family.</text>
</comment>
<reference evidence="10 11" key="1">
    <citation type="journal article" date="2011" name="Proc. Natl. Acad. Sci. U.S.A.">
        <title>Evolutionary erosion of yeast sex chromosomes by mating-type switching accidents.</title>
        <authorList>
            <person name="Gordon J.L."/>
            <person name="Armisen D."/>
            <person name="Proux-Wera E."/>
            <person name="Oheigeartaigh S.S."/>
            <person name="Byrne K.P."/>
            <person name="Wolfe K.H."/>
        </authorList>
    </citation>
    <scope>NUCLEOTIDE SEQUENCE [LARGE SCALE GENOMIC DNA]</scope>
    <source>
        <strain evidence="11">ATCC 34711 / CBS 6284 / DSM 70876 / NBRC 10599 / NRRL Y-10934 / UCD 77-7</strain>
    </source>
</reference>
<keyword evidence="4" id="KW-0507">mRNA processing</keyword>
<dbReference type="GO" id="GO:0000974">
    <property type="term" value="C:Prp19 complex"/>
    <property type="evidence" value="ECO:0007669"/>
    <property type="project" value="EnsemblFungi"/>
</dbReference>
<dbReference type="AlphaFoldDB" id="I2H8B5"/>
<keyword evidence="11" id="KW-1185">Reference proteome</keyword>
<dbReference type="OMA" id="RIEVKCM"/>
<feature type="region of interest" description="Disordered" evidence="8">
    <location>
        <begin position="113"/>
        <end position="135"/>
    </location>
</feature>
<evidence type="ECO:0000256" key="8">
    <source>
        <dbReference type="SAM" id="MobiDB-lite"/>
    </source>
</evidence>
<dbReference type="CDD" id="cd21372">
    <property type="entry name" value="cwf21_CWC21-like"/>
    <property type="match status" value="1"/>
</dbReference>
<dbReference type="KEGG" id="tbl:TBLA_0H03360"/>
<evidence type="ECO:0000313" key="10">
    <source>
        <dbReference type="EMBL" id="CCH62617.1"/>
    </source>
</evidence>
<dbReference type="RefSeq" id="XP_004182136.1">
    <property type="nucleotide sequence ID" value="XM_004182088.1"/>
</dbReference>
<sequence length="135" mass="15751">MSHNGVGLKTAKGSSTSGHIQRSLAHNEYNNKNYTKRAQEAKQKPKTRAVVKPSIKDAKLKIHQDKRSIQLQVSEYRDHLEDSTDLTDQDIDHKCQLFKEKLQNEHKELKRVESLYTSRKERLKEPQKIKKEDES</sequence>
<name>I2H8B5_HENB6</name>
<protein>
    <recommendedName>
        <fullName evidence="3">Pre-mRNA-splicing factor CWC21</fullName>
    </recommendedName>
</protein>
<dbReference type="STRING" id="1071380.I2H8B5"/>
<dbReference type="GeneID" id="14497774"/>
<keyword evidence="5" id="KW-0747">Spliceosome</keyword>
<dbReference type="OrthoDB" id="10267305at2759"/>
<comment type="subcellular location">
    <subcellularLocation>
        <location evidence="1">Nucleus</location>
    </subcellularLocation>
</comment>
<dbReference type="EMBL" id="HE806323">
    <property type="protein sequence ID" value="CCH62617.1"/>
    <property type="molecule type" value="Genomic_DNA"/>
</dbReference>
<dbReference type="InterPro" id="IPR051372">
    <property type="entry name" value="CWC21"/>
</dbReference>
<evidence type="ECO:0000313" key="11">
    <source>
        <dbReference type="Proteomes" id="UP000002866"/>
    </source>
</evidence>
<dbReference type="eggNOG" id="KOG1869">
    <property type="taxonomic scope" value="Eukaryota"/>
</dbReference>
<evidence type="ECO:0000256" key="1">
    <source>
        <dbReference type="ARBA" id="ARBA00004123"/>
    </source>
</evidence>
<feature type="domain" description="CWF21" evidence="9">
    <location>
        <begin position="61"/>
        <end position="107"/>
    </location>
</feature>
<dbReference type="Pfam" id="PF08312">
    <property type="entry name" value="cwf21"/>
    <property type="match status" value="1"/>
</dbReference>
<organism evidence="10 11">
    <name type="scientific">Henningerozyma blattae (strain ATCC 34711 / CBS 6284 / DSM 70876 / NBRC 10599 / NRRL Y-10934 / UCD 77-7)</name>
    <name type="common">Yeast</name>
    <name type="synonym">Tetrapisispora blattae</name>
    <dbReference type="NCBI Taxonomy" id="1071380"/>
    <lineage>
        <taxon>Eukaryota</taxon>
        <taxon>Fungi</taxon>
        <taxon>Dikarya</taxon>
        <taxon>Ascomycota</taxon>
        <taxon>Saccharomycotina</taxon>
        <taxon>Saccharomycetes</taxon>
        <taxon>Saccharomycetales</taxon>
        <taxon>Saccharomycetaceae</taxon>
        <taxon>Henningerozyma</taxon>
    </lineage>
</organism>
<evidence type="ECO:0000256" key="7">
    <source>
        <dbReference type="ARBA" id="ARBA00023242"/>
    </source>
</evidence>
<dbReference type="HOGENOM" id="CLU_067891_3_1_1"/>
<feature type="region of interest" description="Disordered" evidence="8">
    <location>
        <begin position="1"/>
        <end position="52"/>
    </location>
</feature>
<dbReference type="SMART" id="SM01115">
    <property type="entry name" value="cwf21"/>
    <property type="match status" value="1"/>
</dbReference>
<evidence type="ECO:0000256" key="2">
    <source>
        <dbReference type="ARBA" id="ARBA00005954"/>
    </source>
</evidence>
<keyword evidence="6" id="KW-0508">mRNA splicing</keyword>
<proteinExistence type="inferred from homology"/>
<dbReference type="InterPro" id="IPR013170">
    <property type="entry name" value="mRNA_splic_Cwf21_dom"/>
</dbReference>
<evidence type="ECO:0000256" key="3">
    <source>
        <dbReference type="ARBA" id="ARBA00020641"/>
    </source>
</evidence>